<comment type="caution">
    <text evidence="2">The sequence shown here is derived from an EMBL/GenBank/DDBJ whole genome shotgun (WGS) entry which is preliminary data.</text>
</comment>
<sequence length="175" mass="20508">MSNIKIRDVNLSDAARLAEIYSYYVKNTAISFEYDAPDEKEFSQRISSIQKNFPYICIEENGRITGYAYASKFHPRAAYSHCAELSIYIEKNSKKKGFGKLLYEELQNRLEKLGILNLYACIGVPEVPDEYLDFNSQHFHEHLGFKTVGLFHKCGRKFNRWYNMIWMEKLIGVHE</sequence>
<dbReference type="EC" id="2.3.1.183" evidence="2"/>
<dbReference type="Proteomes" id="UP000578697">
    <property type="component" value="Unassembled WGS sequence"/>
</dbReference>
<dbReference type="PANTHER" id="PTHR43072:SF8">
    <property type="entry name" value="ACYLTRANSFERASE FABY-RELATED"/>
    <property type="match status" value="1"/>
</dbReference>
<dbReference type="InterPro" id="IPR016181">
    <property type="entry name" value="Acyl_CoA_acyltransferase"/>
</dbReference>
<dbReference type="PROSITE" id="PS51186">
    <property type="entry name" value="GNAT"/>
    <property type="match status" value="1"/>
</dbReference>
<name>A0A840SKG5_9SPIR</name>
<proteinExistence type="predicted"/>
<evidence type="ECO:0000313" key="2">
    <source>
        <dbReference type="EMBL" id="MBB5219953.1"/>
    </source>
</evidence>
<organism evidence="2 3">
    <name type="scientific">Treponema rectale</name>
    <dbReference type="NCBI Taxonomy" id="744512"/>
    <lineage>
        <taxon>Bacteria</taxon>
        <taxon>Pseudomonadati</taxon>
        <taxon>Spirochaetota</taxon>
        <taxon>Spirochaetia</taxon>
        <taxon>Spirochaetales</taxon>
        <taxon>Treponemataceae</taxon>
        <taxon>Treponema</taxon>
    </lineage>
</organism>
<evidence type="ECO:0000313" key="3">
    <source>
        <dbReference type="Proteomes" id="UP000578697"/>
    </source>
</evidence>
<dbReference type="Pfam" id="PF13420">
    <property type="entry name" value="Acetyltransf_4"/>
    <property type="match status" value="1"/>
</dbReference>
<reference evidence="2 3" key="1">
    <citation type="submission" date="2020-08" db="EMBL/GenBank/DDBJ databases">
        <title>Genomic Encyclopedia of Type Strains, Phase IV (KMG-IV): sequencing the most valuable type-strain genomes for metagenomic binning, comparative biology and taxonomic classification.</title>
        <authorList>
            <person name="Goeker M."/>
        </authorList>
    </citation>
    <scope>NUCLEOTIDE SEQUENCE [LARGE SCALE GENOMIC DNA]</scope>
    <source>
        <strain evidence="2 3">DSM 103679</strain>
    </source>
</reference>
<dbReference type="SUPFAM" id="SSF55729">
    <property type="entry name" value="Acyl-CoA N-acyltransferases (Nat)"/>
    <property type="match status" value="1"/>
</dbReference>
<dbReference type="GO" id="GO:0102971">
    <property type="term" value="F:phosphinothricin N-acetyltransferase activity"/>
    <property type="evidence" value="ECO:0007669"/>
    <property type="project" value="UniProtKB-EC"/>
</dbReference>
<protein>
    <submittedName>
        <fullName evidence="2">Phosphinothricin acetyltransferase</fullName>
        <ecNumber evidence="2">2.3.1.183</ecNumber>
    </submittedName>
</protein>
<dbReference type="CDD" id="cd04301">
    <property type="entry name" value="NAT_SF"/>
    <property type="match status" value="1"/>
</dbReference>
<accession>A0A840SKG5</accession>
<keyword evidence="3" id="KW-1185">Reference proteome</keyword>
<evidence type="ECO:0000259" key="1">
    <source>
        <dbReference type="PROSITE" id="PS51186"/>
    </source>
</evidence>
<feature type="domain" description="N-acetyltransferase" evidence="1">
    <location>
        <begin position="4"/>
        <end position="172"/>
    </location>
</feature>
<dbReference type="PANTHER" id="PTHR43072">
    <property type="entry name" value="N-ACETYLTRANSFERASE"/>
    <property type="match status" value="1"/>
</dbReference>
<keyword evidence="2" id="KW-0012">Acyltransferase</keyword>
<gene>
    <name evidence="2" type="ORF">HNP77_002342</name>
</gene>
<dbReference type="EMBL" id="JACHFR010000004">
    <property type="protein sequence ID" value="MBB5219953.1"/>
    <property type="molecule type" value="Genomic_DNA"/>
</dbReference>
<dbReference type="InterPro" id="IPR000182">
    <property type="entry name" value="GNAT_dom"/>
</dbReference>
<dbReference type="RefSeq" id="WP_184653538.1">
    <property type="nucleotide sequence ID" value="NZ_JACHFR010000004.1"/>
</dbReference>
<dbReference type="Gene3D" id="3.40.630.30">
    <property type="match status" value="1"/>
</dbReference>
<keyword evidence="2" id="KW-0808">Transferase</keyword>
<dbReference type="AlphaFoldDB" id="A0A840SKG5"/>